<sequence>MARSDIIHEFNGNLSGGNYAGPWIDTAEVNAIIVSWTDFGGLGNTGEIQHSVDGSTAMRTVTVGVGQEVVLPARFFRFRLSTGGSGESPLQLSIRRVR</sequence>
<protein>
    <submittedName>
        <fullName evidence="1">Uncharacterized protein</fullName>
    </submittedName>
</protein>
<dbReference type="Proteomes" id="UP000471364">
    <property type="component" value="Unassembled WGS sequence"/>
</dbReference>
<accession>A0ABQ6UFK3</accession>
<dbReference type="RefSeq" id="WP_151013289.1">
    <property type="nucleotide sequence ID" value="NZ_CBDRJA010000012.1"/>
</dbReference>
<comment type="caution">
    <text evidence="1">The sequence shown here is derived from an EMBL/GenBank/DDBJ whole genome shotgun (WGS) entry which is preliminary data.</text>
</comment>
<name>A0ABQ6UFK3_9ACTN</name>
<dbReference type="EMBL" id="WAAR01000066">
    <property type="protein sequence ID" value="KAB1111957.1"/>
    <property type="molecule type" value="Genomic_DNA"/>
</dbReference>
<gene>
    <name evidence="1" type="ORF">F6X54_15900</name>
</gene>
<evidence type="ECO:0000313" key="1">
    <source>
        <dbReference type="EMBL" id="KAB1111957.1"/>
    </source>
</evidence>
<keyword evidence="2" id="KW-1185">Reference proteome</keyword>
<evidence type="ECO:0000313" key="2">
    <source>
        <dbReference type="Proteomes" id="UP000471364"/>
    </source>
</evidence>
<organism evidence="1 2">
    <name type="scientific">Micromonospora aurantiaca</name>
    <name type="common">nom. illeg.</name>
    <dbReference type="NCBI Taxonomy" id="47850"/>
    <lineage>
        <taxon>Bacteria</taxon>
        <taxon>Bacillati</taxon>
        <taxon>Actinomycetota</taxon>
        <taxon>Actinomycetes</taxon>
        <taxon>Micromonosporales</taxon>
        <taxon>Micromonosporaceae</taxon>
        <taxon>Micromonospora</taxon>
    </lineage>
</organism>
<reference evidence="1 2" key="1">
    <citation type="submission" date="2019-09" db="EMBL/GenBank/DDBJ databases">
        <title>High taxonomic diversity of Micromonospora strains isolated from Medicago sativa nodules in different geographical locations.</title>
        <authorList>
            <person name="Martinez-Hidalgo P."/>
            <person name="Flores-Felix J.D."/>
            <person name="Velazquez E."/>
            <person name="Brau L."/>
            <person name="Trujillo M.E."/>
            <person name="Martinez-Molina E."/>
        </authorList>
    </citation>
    <scope>NUCLEOTIDE SEQUENCE [LARGE SCALE GENOMIC DNA]</scope>
    <source>
        <strain evidence="1 2">ALFB5</strain>
    </source>
</reference>
<proteinExistence type="predicted"/>